<dbReference type="InterPro" id="IPR002018">
    <property type="entry name" value="CarbesteraseB"/>
</dbReference>
<keyword evidence="2" id="KW-0719">Serine esterase</keyword>
<dbReference type="InterPro" id="IPR029058">
    <property type="entry name" value="AB_hydrolase_fold"/>
</dbReference>
<evidence type="ECO:0000256" key="1">
    <source>
        <dbReference type="ARBA" id="ARBA00005964"/>
    </source>
</evidence>
<gene>
    <name evidence="6" type="ORF">C7M84_005346</name>
</gene>
<keyword evidence="4" id="KW-0325">Glycoprotein</keyword>
<comment type="caution">
    <text evidence="6">The sequence shown here is derived from an EMBL/GenBank/DDBJ whole genome shotgun (WGS) entry which is preliminary data.</text>
</comment>
<evidence type="ECO:0000256" key="2">
    <source>
        <dbReference type="ARBA" id="ARBA00022487"/>
    </source>
</evidence>
<dbReference type="OrthoDB" id="6846267at2759"/>
<dbReference type="AlphaFoldDB" id="A0A3R7MA05"/>
<evidence type="ECO:0000313" key="6">
    <source>
        <dbReference type="EMBL" id="ROT76099.1"/>
    </source>
</evidence>
<organism evidence="6 7">
    <name type="scientific">Penaeus vannamei</name>
    <name type="common">Whiteleg shrimp</name>
    <name type="synonym">Litopenaeus vannamei</name>
    <dbReference type="NCBI Taxonomy" id="6689"/>
    <lineage>
        <taxon>Eukaryota</taxon>
        <taxon>Metazoa</taxon>
        <taxon>Ecdysozoa</taxon>
        <taxon>Arthropoda</taxon>
        <taxon>Crustacea</taxon>
        <taxon>Multicrustacea</taxon>
        <taxon>Malacostraca</taxon>
        <taxon>Eumalacostraca</taxon>
        <taxon>Eucarida</taxon>
        <taxon>Decapoda</taxon>
        <taxon>Dendrobranchiata</taxon>
        <taxon>Penaeoidea</taxon>
        <taxon>Penaeidae</taxon>
        <taxon>Penaeus</taxon>
    </lineage>
</organism>
<feature type="domain" description="Carboxylesterase type B" evidence="5">
    <location>
        <begin position="1"/>
        <end position="325"/>
    </location>
</feature>
<dbReference type="Gene3D" id="3.40.50.1820">
    <property type="entry name" value="alpha/beta hydrolase"/>
    <property type="match status" value="1"/>
</dbReference>
<evidence type="ECO:0000313" key="7">
    <source>
        <dbReference type="Proteomes" id="UP000283509"/>
    </source>
</evidence>
<keyword evidence="3" id="KW-0378">Hydrolase</keyword>
<proteinExistence type="inferred from homology"/>
<evidence type="ECO:0000256" key="4">
    <source>
        <dbReference type="ARBA" id="ARBA00023180"/>
    </source>
</evidence>
<comment type="similarity">
    <text evidence="1">Belongs to the type-B carboxylesterase/lipase family.</text>
</comment>
<keyword evidence="7" id="KW-1185">Reference proteome</keyword>
<dbReference type="GO" id="GO:0052689">
    <property type="term" value="F:carboxylic ester hydrolase activity"/>
    <property type="evidence" value="ECO:0007669"/>
    <property type="project" value="UniProtKB-KW"/>
</dbReference>
<reference evidence="6 7" key="2">
    <citation type="submission" date="2019-01" db="EMBL/GenBank/DDBJ databases">
        <title>The decoding of complex shrimp genome reveals the adaptation for benthos swimmer, frequently molting mechanism and breeding impact on genome.</title>
        <authorList>
            <person name="Sun Y."/>
            <person name="Gao Y."/>
            <person name="Yu Y."/>
        </authorList>
    </citation>
    <scope>NUCLEOTIDE SEQUENCE [LARGE SCALE GENOMIC DNA]</scope>
    <source>
        <tissue evidence="6">Muscle</tissue>
    </source>
</reference>
<dbReference type="SUPFAM" id="SSF53474">
    <property type="entry name" value="alpha/beta-Hydrolases"/>
    <property type="match status" value="1"/>
</dbReference>
<evidence type="ECO:0000256" key="3">
    <source>
        <dbReference type="ARBA" id="ARBA00022801"/>
    </source>
</evidence>
<sequence length="350" mass="37668">MVWIHGGAFLVGGAWEYGPLPLLTRDVVLVTLQYRLGTLGFLSTEDPALPGNLGLKDQTAALRWVRENIRDLGGDPDKVTVFGQGAGAASAHLQVLSPQAEGLFRRAILQSGNALSPWALRNDHRHTASVVGRVFNCSAAENTSTNNSSLSSPVDLNSTALVDCLRKIPFQQLVVIPSAFVKWLSVPQVMTPRVDGVFLRAHPASLLRSGLYNEVDLISGVTEVEGALAALATLGNPHLKKALLDDFASVAPALLGFEGEEEALQLARTVFGAYLPGAQVNEGTLRGLAQLISDGAYNVPNAEVLRLHCKRGRGRVFAYRLQHRGLVGATDLFNSSVGYMCRQIRLEIET</sequence>
<dbReference type="Proteomes" id="UP000283509">
    <property type="component" value="Unassembled WGS sequence"/>
</dbReference>
<name>A0A3R7MA05_PENVA</name>
<protein>
    <submittedName>
        <fullName evidence="6">JHE-like carboxylesterase 1</fullName>
    </submittedName>
</protein>
<dbReference type="PANTHER" id="PTHR43142">
    <property type="entry name" value="CARBOXYLIC ESTER HYDROLASE"/>
    <property type="match status" value="1"/>
</dbReference>
<dbReference type="PANTHER" id="PTHR43142:SF1">
    <property type="entry name" value="CARBOXYLIC ESTER HYDROLASE"/>
    <property type="match status" value="1"/>
</dbReference>
<reference evidence="6 7" key="1">
    <citation type="submission" date="2018-04" db="EMBL/GenBank/DDBJ databases">
        <authorList>
            <person name="Zhang X."/>
            <person name="Yuan J."/>
            <person name="Li F."/>
            <person name="Xiang J."/>
        </authorList>
    </citation>
    <scope>NUCLEOTIDE SEQUENCE [LARGE SCALE GENOMIC DNA]</scope>
    <source>
        <tissue evidence="6">Muscle</tissue>
    </source>
</reference>
<accession>A0A3R7MA05</accession>
<dbReference type="EMBL" id="QCYY01001695">
    <property type="protein sequence ID" value="ROT76099.1"/>
    <property type="molecule type" value="Genomic_DNA"/>
</dbReference>
<evidence type="ECO:0000259" key="5">
    <source>
        <dbReference type="Pfam" id="PF00135"/>
    </source>
</evidence>
<dbReference type="Pfam" id="PF00135">
    <property type="entry name" value="COesterase"/>
    <property type="match status" value="1"/>
</dbReference>